<reference evidence="2 4" key="2">
    <citation type="submission" date="2019-09" db="EMBL/GenBank/DDBJ databases">
        <title>A bacterium isolated from glacier soil.</title>
        <authorList>
            <person name="Liu Q."/>
        </authorList>
    </citation>
    <scope>NUCLEOTIDE SEQUENCE [LARGE SCALE GENOMIC DNA]</scope>
    <source>
        <strain evidence="2 4">MDT1-10-3</strain>
    </source>
</reference>
<comment type="caution">
    <text evidence="2">The sequence shown here is derived from an EMBL/GenBank/DDBJ whole genome shotgun (WGS) entry which is preliminary data.</text>
</comment>
<reference evidence="3 5" key="3">
    <citation type="submission" date="2024-08" db="EMBL/GenBank/DDBJ databases">
        <authorList>
            <person name="Wei W."/>
        </authorList>
    </citation>
    <scope>NUCLEOTIDE SEQUENCE [LARGE SCALE GENOMIC DNA]</scope>
    <source>
        <strain evidence="3 5">XU2</strain>
    </source>
</reference>
<proteinExistence type="predicted"/>
<feature type="signal peptide" evidence="1">
    <location>
        <begin position="1"/>
        <end position="35"/>
    </location>
</feature>
<feature type="chain" id="PRO_5024449201" evidence="1">
    <location>
        <begin position="36"/>
        <end position="121"/>
    </location>
</feature>
<sequence length="121" mass="13327">MKPRHYIQRNWRLLCTSIALLLVLTVNHRALPAYAHVTASPAERAAVSKKGLDAESSVVKQKISFEATTSFIALEIAEPAALPRLTFLAPIQQDLESALTFPYWASYLQQLALLAISPNAP</sequence>
<gene>
    <name evidence="3" type="ORF">ACD591_16080</name>
    <name evidence="2" type="ORF">FOE74_03260</name>
</gene>
<dbReference type="Proteomes" id="UP001570846">
    <property type="component" value="Unassembled WGS sequence"/>
</dbReference>
<accession>A0A5M8QS99</accession>
<organism evidence="2 4">
    <name type="scientific">Rufibacter glacialis</name>
    <dbReference type="NCBI Taxonomy" id="1259555"/>
    <lineage>
        <taxon>Bacteria</taxon>
        <taxon>Pseudomonadati</taxon>
        <taxon>Bacteroidota</taxon>
        <taxon>Cytophagia</taxon>
        <taxon>Cytophagales</taxon>
        <taxon>Hymenobacteraceae</taxon>
        <taxon>Rufibacter</taxon>
    </lineage>
</organism>
<protein>
    <submittedName>
        <fullName evidence="2">Uncharacterized protein</fullName>
    </submittedName>
</protein>
<reference evidence="2 4" key="1">
    <citation type="submission" date="2019-07" db="EMBL/GenBank/DDBJ databases">
        <authorList>
            <person name="Qu J.-H."/>
        </authorList>
    </citation>
    <scope>NUCLEOTIDE SEQUENCE [LARGE SCALE GENOMIC DNA]</scope>
    <source>
        <strain evidence="2 4">MDT1-10-3</strain>
    </source>
</reference>
<dbReference type="EMBL" id="JBGOGF010000009">
    <property type="protein sequence ID" value="MFA1772820.1"/>
    <property type="molecule type" value="Genomic_DNA"/>
</dbReference>
<dbReference type="Proteomes" id="UP000323866">
    <property type="component" value="Unassembled WGS sequence"/>
</dbReference>
<dbReference type="OrthoDB" id="853737at2"/>
<evidence type="ECO:0000256" key="1">
    <source>
        <dbReference type="SAM" id="SignalP"/>
    </source>
</evidence>
<dbReference type="RefSeq" id="WP_149097158.1">
    <property type="nucleotide sequence ID" value="NZ_BMMG01000001.1"/>
</dbReference>
<evidence type="ECO:0000313" key="4">
    <source>
        <dbReference type="Proteomes" id="UP000323866"/>
    </source>
</evidence>
<keyword evidence="5" id="KW-1185">Reference proteome</keyword>
<keyword evidence="1" id="KW-0732">Signal</keyword>
<evidence type="ECO:0000313" key="5">
    <source>
        <dbReference type="Proteomes" id="UP001570846"/>
    </source>
</evidence>
<dbReference type="EMBL" id="VKKZ01000010">
    <property type="protein sequence ID" value="KAA6437536.1"/>
    <property type="molecule type" value="Genomic_DNA"/>
</dbReference>
<dbReference type="AlphaFoldDB" id="A0A5M8QS99"/>
<name>A0A5M8QS99_9BACT</name>
<evidence type="ECO:0000313" key="2">
    <source>
        <dbReference type="EMBL" id="KAA6437536.1"/>
    </source>
</evidence>
<evidence type="ECO:0000313" key="3">
    <source>
        <dbReference type="EMBL" id="MFA1772820.1"/>
    </source>
</evidence>